<comment type="caution">
    <text evidence="6">The sequence shown here is derived from an EMBL/GenBank/DDBJ whole genome shotgun (WGS) entry which is preliminary data.</text>
</comment>
<dbReference type="PRINTS" id="PR00039">
    <property type="entry name" value="HTHLYSR"/>
</dbReference>
<dbReference type="PROSITE" id="PS50931">
    <property type="entry name" value="HTH_LYSR"/>
    <property type="match status" value="1"/>
</dbReference>
<comment type="similarity">
    <text evidence="1">Belongs to the LysR transcriptional regulatory family.</text>
</comment>
<name>A0A2M9CNW7_9MICO</name>
<keyword evidence="7" id="KW-1185">Reference proteome</keyword>
<evidence type="ECO:0000313" key="7">
    <source>
        <dbReference type="Proteomes" id="UP000228758"/>
    </source>
</evidence>
<keyword evidence="4" id="KW-0804">Transcription</keyword>
<dbReference type="AlphaFoldDB" id="A0A2M9CNW7"/>
<reference evidence="6 7" key="1">
    <citation type="submission" date="2017-11" db="EMBL/GenBank/DDBJ databases">
        <title>Genomic Encyclopedia of Archaeal and Bacterial Type Strains, Phase II (KMG-II): From Individual Species to Whole Genera.</title>
        <authorList>
            <person name="Goeker M."/>
        </authorList>
    </citation>
    <scope>NUCLEOTIDE SEQUENCE [LARGE SCALE GENOMIC DNA]</scope>
    <source>
        <strain evidence="6 7">DSM 27393</strain>
    </source>
</reference>
<dbReference type="CDD" id="cd05466">
    <property type="entry name" value="PBP2_LTTR_substrate"/>
    <property type="match status" value="1"/>
</dbReference>
<evidence type="ECO:0000256" key="3">
    <source>
        <dbReference type="ARBA" id="ARBA00023125"/>
    </source>
</evidence>
<keyword evidence="2" id="KW-0805">Transcription regulation</keyword>
<dbReference type="GO" id="GO:0003700">
    <property type="term" value="F:DNA-binding transcription factor activity"/>
    <property type="evidence" value="ECO:0007669"/>
    <property type="project" value="InterPro"/>
</dbReference>
<dbReference type="InterPro" id="IPR036390">
    <property type="entry name" value="WH_DNA-bd_sf"/>
</dbReference>
<accession>A0A2M9CNW7</accession>
<dbReference type="PANTHER" id="PTHR30346">
    <property type="entry name" value="TRANSCRIPTIONAL DUAL REGULATOR HCAR-RELATED"/>
    <property type="match status" value="1"/>
</dbReference>
<dbReference type="EMBL" id="PGFF01000001">
    <property type="protein sequence ID" value="PJJ73593.1"/>
    <property type="molecule type" value="Genomic_DNA"/>
</dbReference>
<dbReference type="Pfam" id="PF00126">
    <property type="entry name" value="HTH_1"/>
    <property type="match status" value="1"/>
</dbReference>
<dbReference type="InterPro" id="IPR036388">
    <property type="entry name" value="WH-like_DNA-bd_sf"/>
</dbReference>
<proteinExistence type="inferred from homology"/>
<evidence type="ECO:0000256" key="4">
    <source>
        <dbReference type="ARBA" id="ARBA00023163"/>
    </source>
</evidence>
<dbReference type="Gene3D" id="1.10.10.10">
    <property type="entry name" value="Winged helix-like DNA-binding domain superfamily/Winged helix DNA-binding domain"/>
    <property type="match status" value="1"/>
</dbReference>
<dbReference type="PANTHER" id="PTHR30346:SF0">
    <property type="entry name" value="HCA OPERON TRANSCRIPTIONAL ACTIVATOR HCAR"/>
    <property type="match status" value="1"/>
</dbReference>
<organism evidence="6 7">
    <name type="scientific">Diaminobutyricimonas aerilata</name>
    <dbReference type="NCBI Taxonomy" id="1162967"/>
    <lineage>
        <taxon>Bacteria</taxon>
        <taxon>Bacillati</taxon>
        <taxon>Actinomycetota</taxon>
        <taxon>Actinomycetes</taxon>
        <taxon>Micrococcales</taxon>
        <taxon>Microbacteriaceae</taxon>
        <taxon>Diaminobutyricimonas</taxon>
    </lineage>
</organism>
<evidence type="ECO:0000259" key="5">
    <source>
        <dbReference type="PROSITE" id="PS50931"/>
    </source>
</evidence>
<sequence length="308" mass="32266">MPSLRALECFVAVLDHGSLAVAARHLHLSQPALSHHLASLERELGTTLFDRHPRGVTPTPAATAIDPDARAVVEGSRRLVRMGRSAAAGRTGRLRIGTAESMTAPLVAPLARRWFSDRPQVTLEVSEASSADALVAALEAGELDVAVCPRPTSWTGAIEVIGAEEVLVVCCHSHAFAGRATVAFEELHDQRFVHYAAENGLAGWIDALALRRGVALDPVTRVRHAASAAGLATAGLGVALVPRTALPEDPASIVIPLDPPLSRDVVALVRSGHDPLATAFARDLVARGLPRSGIDDDAPSSAREDGAS</sequence>
<dbReference type="OrthoDB" id="3673085at2"/>
<dbReference type="GO" id="GO:0032993">
    <property type="term" value="C:protein-DNA complex"/>
    <property type="evidence" value="ECO:0007669"/>
    <property type="project" value="TreeGrafter"/>
</dbReference>
<dbReference type="Pfam" id="PF03466">
    <property type="entry name" value="LysR_substrate"/>
    <property type="match status" value="1"/>
</dbReference>
<feature type="domain" description="HTH lysR-type" evidence="5">
    <location>
        <begin position="2"/>
        <end position="59"/>
    </location>
</feature>
<dbReference type="RefSeq" id="WP_100365658.1">
    <property type="nucleotide sequence ID" value="NZ_PGFF01000001.1"/>
</dbReference>
<dbReference type="Gene3D" id="3.40.190.290">
    <property type="match status" value="1"/>
</dbReference>
<evidence type="ECO:0000313" key="6">
    <source>
        <dbReference type="EMBL" id="PJJ73593.1"/>
    </source>
</evidence>
<protein>
    <submittedName>
        <fullName evidence="6">DNA-binding transcriptional LysR family regulator</fullName>
    </submittedName>
</protein>
<dbReference type="Proteomes" id="UP000228758">
    <property type="component" value="Unassembled WGS sequence"/>
</dbReference>
<dbReference type="InterPro" id="IPR005119">
    <property type="entry name" value="LysR_subst-bd"/>
</dbReference>
<evidence type="ECO:0000256" key="2">
    <source>
        <dbReference type="ARBA" id="ARBA00023015"/>
    </source>
</evidence>
<dbReference type="GO" id="GO:0003677">
    <property type="term" value="F:DNA binding"/>
    <property type="evidence" value="ECO:0007669"/>
    <property type="project" value="UniProtKB-KW"/>
</dbReference>
<dbReference type="InterPro" id="IPR000847">
    <property type="entry name" value="LysR_HTH_N"/>
</dbReference>
<keyword evidence="3 6" id="KW-0238">DNA-binding</keyword>
<evidence type="ECO:0000256" key="1">
    <source>
        <dbReference type="ARBA" id="ARBA00009437"/>
    </source>
</evidence>
<gene>
    <name evidence="6" type="ORF">CLV46_3186</name>
</gene>
<dbReference type="SUPFAM" id="SSF53850">
    <property type="entry name" value="Periplasmic binding protein-like II"/>
    <property type="match status" value="1"/>
</dbReference>
<dbReference type="SUPFAM" id="SSF46785">
    <property type="entry name" value="Winged helix' DNA-binding domain"/>
    <property type="match status" value="1"/>
</dbReference>